<gene>
    <name evidence="2" type="ORF">L0665_03440</name>
</gene>
<dbReference type="EMBL" id="JAKELO010000002">
    <property type="protein sequence ID" value="MDE4907665.1"/>
    <property type="molecule type" value="Genomic_DNA"/>
</dbReference>
<accession>A0A9Q4KUS0</accession>
<name>A0A9Q4KUS0_9EURY</name>
<dbReference type="Proteomes" id="UP001143747">
    <property type="component" value="Unassembled WGS sequence"/>
</dbReference>
<evidence type="ECO:0000256" key="1">
    <source>
        <dbReference type="SAM" id="Coils"/>
    </source>
</evidence>
<protein>
    <submittedName>
        <fullName evidence="2">Uncharacterized protein</fullName>
    </submittedName>
</protein>
<evidence type="ECO:0000313" key="2">
    <source>
        <dbReference type="EMBL" id="MDE4907665.1"/>
    </source>
</evidence>
<dbReference type="RefSeq" id="WP_274924313.1">
    <property type="nucleotide sequence ID" value="NZ_JAKELO010000002.1"/>
</dbReference>
<reference evidence="2" key="1">
    <citation type="submission" date="2022-01" db="EMBL/GenBank/DDBJ databases">
        <title>Draft genome of Methanogenium marinum DSM 15558.</title>
        <authorList>
            <person name="Chen S.-C."/>
            <person name="You Y.-T."/>
        </authorList>
    </citation>
    <scope>NUCLEOTIDE SEQUENCE</scope>
    <source>
        <strain evidence="2">DSM 15558</strain>
    </source>
</reference>
<evidence type="ECO:0000313" key="3">
    <source>
        <dbReference type="Proteomes" id="UP001143747"/>
    </source>
</evidence>
<organism evidence="2 3">
    <name type="scientific">Methanogenium marinum</name>
    <dbReference type="NCBI Taxonomy" id="348610"/>
    <lineage>
        <taxon>Archaea</taxon>
        <taxon>Methanobacteriati</taxon>
        <taxon>Methanobacteriota</taxon>
        <taxon>Stenosarchaea group</taxon>
        <taxon>Methanomicrobia</taxon>
        <taxon>Methanomicrobiales</taxon>
        <taxon>Methanomicrobiaceae</taxon>
        <taxon>Methanogenium</taxon>
    </lineage>
</organism>
<comment type="caution">
    <text evidence="2">The sequence shown here is derived from an EMBL/GenBank/DDBJ whole genome shotgun (WGS) entry which is preliminary data.</text>
</comment>
<proteinExistence type="predicted"/>
<sequence>MYETEAYAREKKPSFTQSLASVPQSISRNLPSMDNRLGTYLDSHMDSLISEWGLVTRFTLEELEQRLDVVSTEISGLEKEKLILKDRASAFEQALREVEEK</sequence>
<feature type="coiled-coil region" evidence="1">
    <location>
        <begin position="60"/>
        <end position="101"/>
    </location>
</feature>
<dbReference type="AlphaFoldDB" id="A0A9Q4KUS0"/>
<keyword evidence="1" id="KW-0175">Coiled coil</keyword>
<keyword evidence="3" id="KW-1185">Reference proteome</keyword>